<proteinExistence type="predicted"/>
<name>A0AAD4MCX7_9AGAM</name>
<evidence type="ECO:0000313" key="2">
    <source>
        <dbReference type="EMBL" id="KAI0307328.1"/>
    </source>
</evidence>
<accession>A0AAD4MCX7</accession>
<sequence length="169" mass="19140">MDRFLAPHSPEAQAHSLVTENTLSWDMEHPSLNETLIAGCASYQSLSRYLTGADLVFHPRTRKELEDVLRRYSYDAIHNIVARARSSLAPGGYSRVCHIAERSLHSVLDSDDNVVVLLSLHTSPVEINLFLTVHLPGILRYDCLLSKLGGLFFFLSLSPLLWRIFFLYL</sequence>
<keyword evidence="1" id="KW-0812">Transmembrane</keyword>
<feature type="transmembrane region" description="Helical" evidence="1">
    <location>
        <begin position="148"/>
        <end position="168"/>
    </location>
</feature>
<organism evidence="2 3">
    <name type="scientific">Multifurca ochricompacta</name>
    <dbReference type="NCBI Taxonomy" id="376703"/>
    <lineage>
        <taxon>Eukaryota</taxon>
        <taxon>Fungi</taxon>
        <taxon>Dikarya</taxon>
        <taxon>Basidiomycota</taxon>
        <taxon>Agaricomycotina</taxon>
        <taxon>Agaricomycetes</taxon>
        <taxon>Russulales</taxon>
        <taxon>Russulaceae</taxon>
        <taxon>Multifurca</taxon>
    </lineage>
</organism>
<gene>
    <name evidence="2" type="ORF">B0F90DRAFT_556445</name>
</gene>
<comment type="caution">
    <text evidence="2">The sequence shown here is derived from an EMBL/GenBank/DDBJ whole genome shotgun (WGS) entry which is preliminary data.</text>
</comment>
<evidence type="ECO:0000256" key="1">
    <source>
        <dbReference type="SAM" id="Phobius"/>
    </source>
</evidence>
<dbReference type="Proteomes" id="UP001203297">
    <property type="component" value="Unassembled WGS sequence"/>
</dbReference>
<protein>
    <submittedName>
        <fullName evidence="2">Uncharacterized protein</fullName>
    </submittedName>
</protein>
<keyword evidence="3" id="KW-1185">Reference proteome</keyword>
<dbReference type="AlphaFoldDB" id="A0AAD4MCX7"/>
<evidence type="ECO:0000313" key="3">
    <source>
        <dbReference type="Proteomes" id="UP001203297"/>
    </source>
</evidence>
<dbReference type="EMBL" id="WTXG01000002">
    <property type="protein sequence ID" value="KAI0307328.1"/>
    <property type="molecule type" value="Genomic_DNA"/>
</dbReference>
<keyword evidence="1" id="KW-0472">Membrane</keyword>
<reference evidence="2" key="1">
    <citation type="journal article" date="2022" name="New Phytol.">
        <title>Evolutionary transition to the ectomycorrhizal habit in the genomes of a hyperdiverse lineage of mushroom-forming fungi.</title>
        <authorList>
            <person name="Looney B."/>
            <person name="Miyauchi S."/>
            <person name="Morin E."/>
            <person name="Drula E."/>
            <person name="Courty P.E."/>
            <person name="Kohler A."/>
            <person name="Kuo A."/>
            <person name="LaButti K."/>
            <person name="Pangilinan J."/>
            <person name="Lipzen A."/>
            <person name="Riley R."/>
            <person name="Andreopoulos W."/>
            <person name="He G."/>
            <person name="Johnson J."/>
            <person name="Nolan M."/>
            <person name="Tritt A."/>
            <person name="Barry K.W."/>
            <person name="Grigoriev I.V."/>
            <person name="Nagy L.G."/>
            <person name="Hibbett D."/>
            <person name="Henrissat B."/>
            <person name="Matheny P.B."/>
            <person name="Labbe J."/>
            <person name="Martin F.M."/>
        </authorList>
    </citation>
    <scope>NUCLEOTIDE SEQUENCE</scope>
    <source>
        <strain evidence="2">BPL690</strain>
    </source>
</reference>
<keyword evidence="1" id="KW-1133">Transmembrane helix</keyword>